<dbReference type="RefSeq" id="WP_141710368.1">
    <property type="nucleotide sequence ID" value="NZ_FMCR01000002.1"/>
</dbReference>
<evidence type="ECO:0000313" key="3">
    <source>
        <dbReference type="Proteomes" id="UP000198864"/>
    </source>
</evidence>
<reference evidence="2 3" key="1">
    <citation type="submission" date="2016-06" db="EMBL/GenBank/DDBJ databases">
        <authorList>
            <person name="Kjaerup R.B."/>
            <person name="Dalgaard T.S."/>
            <person name="Juul-Madsen H.R."/>
        </authorList>
    </citation>
    <scope>NUCLEOTIDE SEQUENCE [LARGE SCALE GENOMIC DNA]</scope>
    <source>
        <strain evidence="2 3">DSM 44871</strain>
    </source>
</reference>
<accession>A0A1C4WP59</accession>
<sequence length="179" mass="18696">MRIRTLLVAMLAGAVAAVGAPVSAQADDQDPPEVPATPGAWIAGVGGFVYDEPGTLGHQIRFDVLGWVDRHGTGHGVFRFRHALPDGHVVSEGQAEVTCVSVVGDTALVTAVVPDGGSPMVNHVFVIKIIEGGPGRADQIETLQAGGDPTRPAKRYCIDTAPYDLSRYPVRPGGYAFGT</sequence>
<feature type="signal peptide" evidence="1">
    <location>
        <begin position="1"/>
        <end position="26"/>
    </location>
</feature>
<protein>
    <submittedName>
        <fullName evidence="2">Uncharacterized protein</fullName>
    </submittedName>
</protein>
<dbReference type="AlphaFoldDB" id="A0A1C4WP59"/>
<keyword evidence="1" id="KW-0732">Signal</keyword>
<feature type="chain" id="PRO_5008707091" evidence="1">
    <location>
        <begin position="27"/>
        <end position="179"/>
    </location>
</feature>
<dbReference type="EMBL" id="FMCR01000002">
    <property type="protein sequence ID" value="SCE98000.1"/>
    <property type="molecule type" value="Genomic_DNA"/>
</dbReference>
<dbReference type="Proteomes" id="UP000198864">
    <property type="component" value="Unassembled WGS sequence"/>
</dbReference>
<name>A0A1C4WP59_9ACTN</name>
<evidence type="ECO:0000256" key="1">
    <source>
        <dbReference type="SAM" id="SignalP"/>
    </source>
</evidence>
<proteinExistence type="predicted"/>
<gene>
    <name evidence="2" type="ORF">GA0070561_2889</name>
</gene>
<organism evidence="2 3">
    <name type="scientific">Micromonospora saelicesensis</name>
    <dbReference type="NCBI Taxonomy" id="285676"/>
    <lineage>
        <taxon>Bacteria</taxon>
        <taxon>Bacillati</taxon>
        <taxon>Actinomycetota</taxon>
        <taxon>Actinomycetes</taxon>
        <taxon>Micromonosporales</taxon>
        <taxon>Micromonosporaceae</taxon>
        <taxon>Micromonospora</taxon>
    </lineage>
</organism>
<dbReference type="STRING" id="285676.GA0070561_2889"/>
<evidence type="ECO:0000313" key="2">
    <source>
        <dbReference type="EMBL" id="SCE98000.1"/>
    </source>
</evidence>